<evidence type="ECO:0000313" key="1">
    <source>
        <dbReference type="Proteomes" id="UP000887574"/>
    </source>
</evidence>
<keyword evidence="1" id="KW-1185">Reference proteome</keyword>
<evidence type="ECO:0000313" key="2">
    <source>
        <dbReference type="WBParaSite" id="jg3320"/>
    </source>
</evidence>
<protein>
    <submittedName>
        <fullName evidence="2">Uncharacterized protein</fullName>
    </submittedName>
</protein>
<dbReference type="WBParaSite" id="jg3320">
    <property type="protein sequence ID" value="jg3320"/>
    <property type="gene ID" value="jg3320"/>
</dbReference>
<dbReference type="AlphaFoldDB" id="A0A915E6E1"/>
<organism evidence="1 2">
    <name type="scientific">Ditylenchus dipsaci</name>
    <dbReference type="NCBI Taxonomy" id="166011"/>
    <lineage>
        <taxon>Eukaryota</taxon>
        <taxon>Metazoa</taxon>
        <taxon>Ecdysozoa</taxon>
        <taxon>Nematoda</taxon>
        <taxon>Chromadorea</taxon>
        <taxon>Rhabditida</taxon>
        <taxon>Tylenchina</taxon>
        <taxon>Tylenchomorpha</taxon>
        <taxon>Sphaerularioidea</taxon>
        <taxon>Anguinidae</taxon>
        <taxon>Anguininae</taxon>
        <taxon>Ditylenchus</taxon>
    </lineage>
</organism>
<dbReference type="Proteomes" id="UP000887574">
    <property type="component" value="Unplaced"/>
</dbReference>
<sequence length="185" mass="21515">MENKPYFLGALESLSFLQALNLDSWDRCIDSEVLLQIAQKNSANRLERIASNAYADLSGNCLWKQKEKIKIPLEFHNHFRKFLEDLCAKGKLKYFCTNTQVAMKTICNALVKCKNLTQLAWGYNRLQYKMLFETLDQIHGKQLPTCSKDPRILKVKTPKVNKDAPTHAWVVFSDYLNNDLLEDYY</sequence>
<proteinExistence type="predicted"/>
<reference evidence="2" key="1">
    <citation type="submission" date="2022-11" db="UniProtKB">
        <authorList>
            <consortium name="WormBaseParasite"/>
        </authorList>
    </citation>
    <scope>IDENTIFICATION</scope>
</reference>
<name>A0A915E6E1_9BILA</name>
<accession>A0A915E6E1</accession>